<gene>
    <name evidence="1" type="ORF">FB551_0736</name>
</gene>
<protein>
    <submittedName>
        <fullName evidence="1">Uncharacterized protein</fullName>
    </submittedName>
</protein>
<dbReference type="AlphaFoldDB" id="A0A543EHJ8"/>
<dbReference type="EMBL" id="VFPD01000001">
    <property type="protein sequence ID" value="TQM21055.1"/>
    <property type="molecule type" value="Genomic_DNA"/>
</dbReference>
<organism evidence="1 2">
    <name type="scientific">Chryseobacterium aquifrigidense</name>
    <dbReference type="NCBI Taxonomy" id="558021"/>
    <lineage>
        <taxon>Bacteria</taxon>
        <taxon>Pseudomonadati</taxon>
        <taxon>Bacteroidota</taxon>
        <taxon>Flavobacteriia</taxon>
        <taxon>Flavobacteriales</taxon>
        <taxon>Weeksellaceae</taxon>
        <taxon>Chryseobacterium group</taxon>
        <taxon>Chryseobacterium</taxon>
    </lineage>
</organism>
<dbReference type="RefSeq" id="WP_142015124.1">
    <property type="nucleotide sequence ID" value="NZ_VFPD01000001.1"/>
</dbReference>
<name>A0A543EHJ8_9FLAO</name>
<keyword evidence="2" id="KW-1185">Reference proteome</keyword>
<evidence type="ECO:0000313" key="2">
    <source>
        <dbReference type="Proteomes" id="UP000316437"/>
    </source>
</evidence>
<comment type="caution">
    <text evidence="1">The sequence shown here is derived from an EMBL/GenBank/DDBJ whole genome shotgun (WGS) entry which is preliminary data.</text>
</comment>
<proteinExistence type="predicted"/>
<reference evidence="1 2" key="1">
    <citation type="submission" date="2019-06" db="EMBL/GenBank/DDBJ databases">
        <title>Sorghum-associated microbial communities from plants grown in Nebraska, USA.</title>
        <authorList>
            <person name="Schachtman D."/>
        </authorList>
    </citation>
    <scope>NUCLEOTIDE SEQUENCE [LARGE SCALE GENOMIC DNA]</scope>
    <source>
        <strain evidence="1 2">110</strain>
    </source>
</reference>
<dbReference type="Proteomes" id="UP000316437">
    <property type="component" value="Unassembled WGS sequence"/>
</dbReference>
<evidence type="ECO:0000313" key="1">
    <source>
        <dbReference type="EMBL" id="TQM21055.1"/>
    </source>
</evidence>
<accession>A0A543EHJ8</accession>
<sequence length="363" mass="42963">MKEYPHIFYPKHTPLEQKMIPTKNSKTGFSESFFEKKFLSYFKNYVYKNVIIDDGKTHPYYPDYVLHIPEYSLYIDIEIDEPYTLRGNIPIHTNDQEKDEVRNQYFLNKGWGIIRFAEVQVVKFPQLCCKVISEYVRNVTGDQIWLEGFHEFEDLEIVRAWSSDDSQLMASDFFRQKYFNLLKTIKQAKPSINILADGIYLNNEIRATLRSLENDNTIKSFNKSVRSSLFLRLLSDFFIHFKAMDRTNGKIFVELTIFISNYHSIESFSFDSEIVKVDNYLINIYYVRTHDLICFSIYDSIIDDNLKQVILIADDPAYPPLLESLTDTEFILVRNYHDTTMSPYMKYLSINSLIENSLQIKYK</sequence>